<keyword evidence="3" id="KW-0812">Transmembrane</keyword>
<dbReference type="InterPro" id="IPR020556">
    <property type="entry name" value="Amidase_CS"/>
</dbReference>
<sequence>MGDILYRILQTLLSVFCFVQSSILILIYGGKGKVVPPIKNPLLLKSASKLAEEIREGKIRSEDVVLAYIHRISEVQPYLNATVDCFFDDAIQQAREVDILVASRRCTVEELANKKPLLGVPFTAKVLLHLKGMPCTGASKIFEDQVATEDSPSVALMKDAGAILIATTNSAELALNIETVNKIYGRTCNPYDTNRTPGGSSGGESALIAAGGSLIGLGNDLAGSVRIPAHFTGIFGHKPTAGLVTNRGSFPPEFPNKLLEPVHMNIFKYLCTGPLCRYAEDLTLVMKILSTEDELKVDFNQKVDFKKLKICYLTNIRSPLVSTTDKRIIAALKNAVTFFEKKCNTVAKEIKIPSWVRVNRCICSVFMRLLNNYEKEICIMKGLNENFEFLKSFFGVAKIVFVSAFMIWLSPLLYSEDKFEFYAEMIRGLREEFNNNLDKNTILLMPTYPCIVPYHNGTFPYLLSLSFTTLFNLLGLPATHCPMDFTEQKLPYGIQIVGCKGNDALTIACAAELEKEFGGWKPPGEG</sequence>
<dbReference type="GO" id="GO:0012505">
    <property type="term" value="C:endomembrane system"/>
    <property type="evidence" value="ECO:0007669"/>
    <property type="project" value="TreeGrafter"/>
</dbReference>
<accession>A0A8T0EE66</accession>
<evidence type="ECO:0000313" key="6">
    <source>
        <dbReference type="Proteomes" id="UP000807504"/>
    </source>
</evidence>
<dbReference type="InterPro" id="IPR023631">
    <property type="entry name" value="Amidase_dom"/>
</dbReference>
<feature type="domain" description="Amidase" evidence="4">
    <location>
        <begin position="63"/>
        <end position="505"/>
    </location>
</feature>
<keyword evidence="6" id="KW-1185">Reference proteome</keyword>
<evidence type="ECO:0000313" key="5">
    <source>
        <dbReference type="EMBL" id="KAF8771171.1"/>
    </source>
</evidence>
<dbReference type="PANTHER" id="PTHR43372">
    <property type="entry name" value="FATTY-ACID AMIDE HYDROLASE"/>
    <property type="match status" value="1"/>
</dbReference>
<name>A0A8T0EE66_ARGBR</name>
<reference evidence="5" key="1">
    <citation type="journal article" date="2020" name="bioRxiv">
        <title>Chromosome-level reference genome of the European wasp spider Argiope bruennichi: a resource for studies on range expansion and evolutionary adaptation.</title>
        <authorList>
            <person name="Sheffer M.M."/>
            <person name="Hoppe A."/>
            <person name="Krehenwinkel H."/>
            <person name="Uhl G."/>
            <person name="Kuss A.W."/>
            <person name="Jensen L."/>
            <person name="Jensen C."/>
            <person name="Gillespie R.G."/>
            <person name="Hoff K.J."/>
            <person name="Prost S."/>
        </authorList>
    </citation>
    <scope>NUCLEOTIDE SEQUENCE</scope>
</reference>
<keyword evidence="5" id="KW-0378">Hydrolase</keyword>
<dbReference type="AlphaFoldDB" id="A0A8T0EE66"/>
<dbReference type="Gene3D" id="3.90.1300.10">
    <property type="entry name" value="Amidase signature (AS) domain"/>
    <property type="match status" value="1"/>
</dbReference>
<evidence type="ECO:0000256" key="2">
    <source>
        <dbReference type="PIRSR" id="PIRSR001221-1"/>
    </source>
</evidence>
<proteinExistence type="inferred from homology"/>
<comment type="similarity">
    <text evidence="1">Belongs to the amidase family.</text>
</comment>
<dbReference type="PANTHER" id="PTHR43372:SF3">
    <property type="entry name" value="AT07710P-RELATED"/>
    <property type="match status" value="1"/>
</dbReference>
<feature type="active site" description="Charge relay system" evidence="2">
    <location>
        <position position="200"/>
    </location>
</feature>
<evidence type="ECO:0000256" key="1">
    <source>
        <dbReference type="ARBA" id="ARBA00009199"/>
    </source>
</evidence>
<comment type="caution">
    <text evidence="5">The sequence shown here is derived from an EMBL/GenBank/DDBJ whole genome shotgun (WGS) entry which is preliminary data.</text>
</comment>
<dbReference type="SUPFAM" id="SSF75304">
    <property type="entry name" value="Amidase signature (AS) enzymes"/>
    <property type="match status" value="1"/>
</dbReference>
<organism evidence="5 6">
    <name type="scientific">Argiope bruennichi</name>
    <name type="common">Wasp spider</name>
    <name type="synonym">Aranea bruennichi</name>
    <dbReference type="NCBI Taxonomy" id="94029"/>
    <lineage>
        <taxon>Eukaryota</taxon>
        <taxon>Metazoa</taxon>
        <taxon>Ecdysozoa</taxon>
        <taxon>Arthropoda</taxon>
        <taxon>Chelicerata</taxon>
        <taxon>Arachnida</taxon>
        <taxon>Araneae</taxon>
        <taxon>Araneomorphae</taxon>
        <taxon>Entelegynae</taxon>
        <taxon>Araneoidea</taxon>
        <taxon>Araneidae</taxon>
        <taxon>Argiope</taxon>
    </lineage>
</organism>
<dbReference type="PROSITE" id="PS00571">
    <property type="entry name" value="AMIDASES"/>
    <property type="match status" value="1"/>
</dbReference>
<protein>
    <submittedName>
        <fullName evidence="5">Fatty-acid amide hydrolase 2 like protein</fullName>
    </submittedName>
</protein>
<reference evidence="5" key="2">
    <citation type="submission" date="2020-06" db="EMBL/GenBank/DDBJ databases">
        <authorList>
            <person name="Sheffer M."/>
        </authorList>
    </citation>
    <scope>NUCLEOTIDE SEQUENCE</scope>
</reference>
<dbReference type="Proteomes" id="UP000807504">
    <property type="component" value="Unassembled WGS sequence"/>
</dbReference>
<feature type="active site" description="Acyl-ester intermediate" evidence="2">
    <location>
        <position position="224"/>
    </location>
</feature>
<feature type="active site" description="Charge relay system" evidence="2">
    <location>
        <position position="125"/>
    </location>
</feature>
<dbReference type="EMBL" id="JABXBU010002228">
    <property type="protein sequence ID" value="KAF8771171.1"/>
    <property type="molecule type" value="Genomic_DNA"/>
</dbReference>
<keyword evidence="3" id="KW-0472">Membrane</keyword>
<dbReference type="Pfam" id="PF01425">
    <property type="entry name" value="Amidase"/>
    <property type="match status" value="1"/>
</dbReference>
<feature type="transmembrane region" description="Helical" evidence="3">
    <location>
        <begin position="6"/>
        <end position="29"/>
    </location>
</feature>
<gene>
    <name evidence="5" type="ORF">HNY73_018623</name>
</gene>
<dbReference type="InterPro" id="IPR036928">
    <property type="entry name" value="AS_sf"/>
</dbReference>
<keyword evidence="3" id="KW-1133">Transmembrane helix</keyword>
<evidence type="ECO:0000259" key="4">
    <source>
        <dbReference type="Pfam" id="PF01425"/>
    </source>
</evidence>
<dbReference type="GO" id="GO:0016787">
    <property type="term" value="F:hydrolase activity"/>
    <property type="evidence" value="ECO:0007669"/>
    <property type="project" value="UniProtKB-KW"/>
</dbReference>
<evidence type="ECO:0000256" key="3">
    <source>
        <dbReference type="SAM" id="Phobius"/>
    </source>
</evidence>
<dbReference type="InterPro" id="IPR052739">
    <property type="entry name" value="FAAH2"/>
</dbReference>